<accession>A0A7T1L7L3</accession>
<dbReference type="InterPro" id="IPR002580">
    <property type="entry name" value="Herpes_UL24"/>
</dbReference>
<dbReference type="EMBL" id="MT862164">
    <property type="protein sequence ID" value="QPO25233.1"/>
    <property type="molecule type" value="Genomic_DNA"/>
</dbReference>
<dbReference type="Proteomes" id="UP001147787">
    <property type="component" value="Segment"/>
</dbReference>
<evidence type="ECO:0000256" key="1">
    <source>
        <dbReference type="SAM" id="MobiDB-lite"/>
    </source>
</evidence>
<organism evidence="2">
    <name type="scientific">Bovine alphaherpesvirus 2</name>
    <dbReference type="NCBI Taxonomy" id="10295"/>
    <lineage>
        <taxon>Viruses</taxon>
        <taxon>Duplodnaviria</taxon>
        <taxon>Heunggongvirae</taxon>
        <taxon>Peploviricota</taxon>
        <taxon>Herviviricetes</taxon>
        <taxon>Herpesvirales</taxon>
        <taxon>Orthoherpesviridae</taxon>
        <taxon>Alphaherpesvirinae</taxon>
        <taxon>Simplexvirus</taxon>
        <taxon>Simplexvirus bovinealpha2</taxon>
    </lineage>
</organism>
<feature type="region of interest" description="Disordered" evidence="1">
    <location>
        <begin position="190"/>
        <end position="241"/>
    </location>
</feature>
<reference evidence="2" key="1">
    <citation type="journal article" date="2020" name="Arch.">
        <title>Full genome sequence of bovine alphaherpesvirus 2 (BoHV-2).</title>
        <authorList>
            <person name="Pfaff F."/>
            <person name="Neubauer-Juric A."/>
            <person name="Krebs S."/>
            <person name="Hauser A."/>
            <person name="Singer S."/>
            <person name="Blum H."/>
            <person name="Hoffmann B."/>
        </authorList>
    </citation>
    <scope>NUCLEOTIDE SEQUENCE</scope>
    <source>
        <strain evidence="2">Riems 8/85</strain>
    </source>
</reference>
<feature type="compositionally biased region" description="Basic and acidic residues" evidence="1">
    <location>
        <begin position="214"/>
        <end position="228"/>
    </location>
</feature>
<sequence>MASRRMRSVNRRSILLAGMRSHVKFYKVFADEVRVFNSDRICGPVLQMMERSLQGRSLFDATHVSLICEVYLGARRPDCICVLEFENDATIGGVCVIVELKTCRYISGVETARKREQRATGLSQLRDSVRLLRGLVAPGDRQVYLCPILIFVAQETLRVSRITRLVSHKVPGHVGNTVMVLKSLSTYTVPTGPARQRTGAKRRAARKPAAMTSADRRSTEKDQVRCGGDKSQQGVTKPIAGAKSADGGVLQKIAALFCVAHPKVN</sequence>
<evidence type="ECO:0000313" key="2">
    <source>
        <dbReference type="EMBL" id="QPO25233.1"/>
    </source>
</evidence>
<dbReference type="Pfam" id="PF01646">
    <property type="entry name" value="Herpes_UL24"/>
    <property type="match status" value="1"/>
</dbReference>
<proteinExistence type="predicted"/>
<protein>
    <submittedName>
        <fullName evidence="2">Nuclear protein UL24</fullName>
    </submittedName>
</protein>
<gene>
    <name evidence="2" type="primary">UL24</name>
</gene>
<name>A0A7T1L7L3_9ALPH</name>